<accession>A0A1I6TXH6</accession>
<organism evidence="3 4">
    <name type="scientific">Halolactibacillus miurensis</name>
    <dbReference type="NCBI Taxonomy" id="306541"/>
    <lineage>
        <taxon>Bacteria</taxon>
        <taxon>Bacillati</taxon>
        <taxon>Bacillota</taxon>
        <taxon>Bacilli</taxon>
        <taxon>Bacillales</taxon>
        <taxon>Bacillaceae</taxon>
        <taxon>Halolactibacillus</taxon>
    </lineage>
</organism>
<dbReference type="SUPFAM" id="SSF53850">
    <property type="entry name" value="Periplasmic binding protein-like II"/>
    <property type="match status" value="1"/>
</dbReference>
<evidence type="ECO:0000313" key="3">
    <source>
        <dbReference type="EMBL" id="SFS93844.1"/>
    </source>
</evidence>
<dbReference type="AlphaFoldDB" id="A0A1I6TXH6"/>
<keyword evidence="2" id="KW-0732">Signal</keyword>
<dbReference type="InterPro" id="IPR006059">
    <property type="entry name" value="SBP"/>
</dbReference>
<feature type="region of interest" description="Disordered" evidence="1">
    <location>
        <begin position="26"/>
        <end position="51"/>
    </location>
</feature>
<dbReference type="PANTHER" id="PTHR43649">
    <property type="entry name" value="ARABINOSE-BINDING PROTEIN-RELATED"/>
    <property type="match status" value="1"/>
</dbReference>
<protein>
    <submittedName>
        <fullName evidence="3">Cellobiose transport system substrate-binding protein</fullName>
    </submittedName>
</protein>
<reference evidence="3 4" key="1">
    <citation type="submission" date="2016-10" db="EMBL/GenBank/DDBJ databases">
        <authorList>
            <person name="de Groot N.N."/>
        </authorList>
    </citation>
    <scope>NUCLEOTIDE SEQUENCE [LARGE SCALE GENOMIC DNA]</scope>
    <source>
        <strain evidence="3 4">DSM 17074</strain>
    </source>
</reference>
<feature type="signal peptide" evidence="2">
    <location>
        <begin position="1"/>
        <end position="21"/>
    </location>
</feature>
<sequence>MNMSKLLKVFLVGLLSVLLMTACGGDDDTSSDDTSNDDTTEDTSGDTGDEKEDVTLSFWEFGNTGYDVLIEEYMEANPHVTIELQNMDQNDLHDNLFTSLSAGSGAPDVAMVEVNQLERYRDAEDRFHNLKDYGAADVEGNFLDWVWQTGENADGSFMFGLPTDIGPTVMYYRTDVFEEAGLESSPEAVGEMIQTWEDFESVAQEIYEKTGKQMTDGAELVFNARRDQAPEHFFNTEDELIVEEHDYIRNAYDYTVSLIEQDLIGDIQLWTPEWFAGMGEGTYATLLGPAWMQGVIKDNAEPGVWSITTLPEGAGNWGGSYLTVPAESEHPEEAYAFVEWMTAPEQQLKSFLDYGLFPSAPSVYEDPEFLDYSDEFFGGIKTAQVFSEAAEAVVPVYKGKGYYTVNDVLQEAVSNVNAGADPDEEWNAAIEQAKSALARQ</sequence>
<gene>
    <name evidence="3" type="ORF">SAMN05421668_11914</name>
</gene>
<dbReference type="Pfam" id="PF13416">
    <property type="entry name" value="SBP_bac_8"/>
    <property type="match status" value="1"/>
</dbReference>
<evidence type="ECO:0000313" key="4">
    <source>
        <dbReference type="Proteomes" id="UP000199139"/>
    </source>
</evidence>
<dbReference type="PANTHER" id="PTHR43649:SF32">
    <property type="entry name" value="SUGAR BINDING SECRETED PROTEIN"/>
    <property type="match status" value="1"/>
</dbReference>
<dbReference type="EMBL" id="FPAI01000019">
    <property type="protein sequence ID" value="SFS93844.1"/>
    <property type="molecule type" value="Genomic_DNA"/>
</dbReference>
<evidence type="ECO:0000256" key="1">
    <source>
        <dbReference type="SAM" id="MobiDB-lite"/>
    </source>
</evidence>
<name>A0A1I6TXH6_9BACI</name>
<dbReference type="Gene3D" id="3.40.190.10">
    <property type="entry name" value="Periplasmic binding protein-like II"/>
    <property type="match status" value="1"/>
</dbReference>
<feature type="chain" id="PRO_5039603169" evidence="2">
    <location>
        <begin position="22"/>
        <end position="440"/>
    </location>
</feature>
<dbReference type="PROSITE" id="PS51257">
    <property type="entry name" value="PROKAR_LIPOPROTEIN"/>
    <property type="match status" value="1"/>
</dbReference>
<proteinExistence type="predicted"/>
<dbReference type="Proteomes" id="UP000199139">
    <property type="component" value="Unassembled WGS sequence"/>
</dbReference>
<dbReference type="STRING" id="306541.SAMN05421668_11914"/>
<evidence type="ECO:0000256" key="2">
    <source>
        <dbReference type="SAM" id="SignalP"/>
    </source>
</evidence>
<dbReference type="InterPro" id="IPR050490">
    <property type="entry name" value="Bact_solute-bd_prot1"/>
</dbReference>